<feature type="domain" description="Arginyl tRNA synthetase N-terminal" evidence="1">
    <location>
        <begin position="1"/>
        <end position="86"/>
    </location>
</feature>
<dbReference type="EMBL" id="UFSP01000001">
    <property type="protein sequence ID" value="SSY92685.1"/>
    <property type="molecule type" value="Genomic_DNA"/>
</dbReference>
<dbReference type="Pfam" id="PF03485">
    <property type="entry name" value="Arg_tRNA_synt_N"/>
    <property type="match status" value="1"/>
</dbReference>
<evidence type="ECO:0000313" key="3">
    <source>
        <dbReference type="Proteomes" id="UP000253728"/>
    </source>
</evidence>
<organism evidence="2 3">
    <name type="scientific">Aggregatibacter aphrophilus</name>
    <name type="common">Haemophilus aphrophilus</name>
    <dbReference type="NCBI Taxonomy" id="732"/>
    <lineage>
        <taxon>Bacteria</taxon>
        <taxon>Pseudomonadati</taxon>
        <taxon>Pseudomonadota</taxon>
        <taxon>Gammaproteobacteria</taxon>
        <taxon>Pasteurellales</taxon>
        <taxon>Pasteurellaceae</taxon>
        <taxon>Aggregatibacter</taxon>
    </lineage>
</organism>
<protein>
    <submittedName>
        <fullName evidence="2">Arginine--tRNA ligase</fullName>
        <ecNumber evidence="2">6.1.1.19</ecNumber>
    </submittedName>
</protein>
<keyword evidence="2" id="KW-0436">Ligase</keyword>
<evidence type="ECO:0000313" key="2">
    <source>
        <dbReference type="EMBL" id="SSY92685.1"/>
    </source>
</evidence>
<proteinExistence type="predicted"/>
<sequence>MNIQSILSEKIKQAMLAAGADSQCEALVRQSGKVQFGDYQANGIMPAAKKLGINPREFAQLVLAKAELQDITEKTEIAGPGFINIF</sequence>
<dbReference type="SUPFAM" id="SSF55190">
    <property type="entry name" value="Arginyl-tRNA synthetase (ArgRS), N-terminal 'additional' domain"/>
    <property type="match status" value="1"/>
</dbReference>
<dbReference type="AlphaFoldDB" id="A0A336N1X2"/>
<accession>A0A336N1X2</accession>
<dbReference type="EC" id="6.1.1.19" evidence="2"/>
<evidence type="ECO:0000259" key="1">
    <source>
        <dbReference type="SMART" id="SM01016"/>
    </source>
</evidence>
<dbReference type="GO" id="GO:0006420">
    <property type="term" value="P:arginyl-tRNA aminoacylation"/>
    <property type="evidence" value="ECO:0007669"/>
    <property type="project" value="InterPro"/>
</dbReference>
<dbReference type="InterPro" id="IPR005148">
    <property type="entry name" value="Arg-tRNA-synth_N"/>
</dbReference>
<gene>
    <name evidence="2" type="primary">argS_1</name>
    <name evidence="2" type="ORF">NCTC5908_00051</name>
</gene>
<dbReference type="Gene3D" id="3.30.1360.70">
    <property type="entry name" value="Arginyl tRNA synthetase N-terminal domain"/>
    <property type="match status" value="1"/>
</dbReference>
<dbReference type="Proteomes" id="UP000253728">
    <property type="component" value="Unassembled WGS sequence"/>
</dbReference>
<dbReference type="SMART" id="SM01016">
    <property type="entry name" value="Arg_tRNA_synt_N"/>
    <property type="match status" value="1"/>
</dbReference>
<dbReference type="GO" id="GO:0005524">
    <property type="term" value="F:ATP binding"/>
    <property type="evidence" value="ECO:0007669"/>
    <property type="project" value="InterPro"/>
</dbReference>
<reference evidence="2 3" key="1">
    <citation type="submission" date="2018-06" db="EMBL/GenBank/DDBJ databases">
        <authorList>
            <consortium name="Pathogen Informatics"/>
            <person name="Doyle S."/>
        </authorList>
    </citation>
    <scope>NUCLEOTIDE SEQUENCE [LARGE SCALE GENOMIC DNA]</scope>
    <source>
        <strain evidence="2 3">NCTC5908</strain>
    </source>
</reference>
<dbReference type="GO" id="GO:0004814">
    <property type="term" value="F:arginine-tRNA ligase activity"/>
    <property type="evidence" value="ECO:0007669"/>
    <property type="project" value="UniProtKB-EC"/>
</dbReference>
<dbReference type="InterPro" id="IPR036695">
    <property type="entry name" value="Arg-tRNA-synth_N_sf"/>
</dbReference>
<name>A0A336N1X2_AGGAP</name>
<dbReference type="GO" id="GO:0005737">
    <property type="term" value="C:cytoplasm"/>
    <property type="evidence" value="ECO:0007669"/>
    <property type="project" value="InterPro"/>
</dbReference>